<protein>
    <submittedName>
        <fullName evidence="1">DUF6093 family protein</fullName>
    </submittedName>
</protein>
<evidence type="ECO:0000313" key="1">
    <source>
        <dbReference type="EMBL" id="MFB9681221.1"/>
    </source>
</evidence>
<dbReference type="RefSeq" id="WP_344747147.1">
    <property type="nucleotide sequence ID" value="NZ_BAAAWW010000117.1"/>
</dbReference>
<evidence type="ECO:0000313" key="2">
    <source>
        <dbReference type="Proteomes" id="UP001589610"/>
    </source>
</evidence>
<dbReference type="EMBL" id="JBHMBS010000031">
    <property type="protein sequence ID" value="MFB9681221.1"/>
    <property type="molecule type" value="Genomic_DNA"/>
</dbReference>
<dbReference type="Proteomes" id="UP001589610">
    <property type="component" value="Unassembled WGS sequence"/>
</dbReference>
<gene>
    <name evidence="1" type="ORF">ACFFRH_37575</name>
</gene>
<dbReference type="InterPro" id="IPR046075">
    <property type="entry name" value="DUF6093"/>
</dbReference>
<comment type="caution">
    <text evidence="1">The sequence shown here is derived from an EMBL/GenBank/DDBJ whole genome shotgun (WGS) entry which is preliminary data.</text>
</comment>
<name>A0ABV5TQW0_9ACTN</name>
<proteinExistence type="predicted"/>
<sequence>MSVTGILARGRAAALQLMRDTCTVERKDGAPVLDEATGELVQAWETVYTGACRVKPRSSREAEWGEHEVTLHQYTVGFPWDVEPEFRREDRVTITASDDAWLIGRHLNVIGVSLAGTSTTRRILAEDNEG</sequence>
<dbReference type="Pfam" id="PF19586">
    <property type="entry name" value="DUF6093"/>
    <property type="match status" value="1"/>
</dbReference>
<keyword evidence="2" id="KW-1185">Reference proteome</keyword>
<organism evidence="1 2">
    <name type="scientific">Streptosporangium vulgare</name>
    <dbReference type="NCBI Taxonomy" id="46190"/>
    <lineage>
        <taxon>Bacteria</taxon>
        <taxon>Bacillati</taxon>
        <taxon>Actinomycetota</taxon>
        <taxon>Actinomycetes</taxon>
        <taxon>Streptosporangiales</taxon>
        <taxon>Streptosporangiaceae</taxon>
        <taxon>Streptosporangium</taxon>
    </lineage>
</organism>
<accession>A0ABV5TQW0</accession>
<reference evidence="1 2" key="1">
    <citation type="submission" date="2024-09" db="EMBL/GenBank/DDBJ databases">
        <authorList>
            <person name="Sun Q."/>
            <person name="Mori K."/>
        </authorList>
    </citation>
    <scope>NUCLEOTIDE SEQUENCE [LARGE SCALE GENOMIC DNA]</scope>
    <source>
        <strain evidence="1 2">JCM 3028</strain>
    </source>
</reference>